<evidence type="ECO:0000256" key="1">
    <source>
        <dbReference type="ARBA" id="ARBA00004389"/>
    </source>
</evidence>
<dbReference type="CDD" id="cd04188">
    <property type="entry name" value="DPG_synthase"/>
    <property type="match status" value="1"/>
</dbReference>
<dbReference type="Proteomes" id="UP000034785">
    <property type="component" value="Unassembled WGS sequence"/>
</dbReference>
<accession>A0A0G1BDA6</accession>
<keyword evidence="7" id="KW-0812">Transmembrane</keyword>
<gene>
    <name evidence="14" type="ORF">UV41_C0002G0017</name>
</gene>
<dbReference type="PANTHER" id="PTHR10859:SF91">
    <property type="entry name" value="DOLICHYL-PHOSPHATE BETA-GLUCOSYLTRANSFERASE"/>
    <property type="match status" value="1"/>
</dbReference>
<dbReference type="InterPro" id="IPR035518">
    <property type="entry name" value="DPG_synthase"/>
</dbReference>
<comment type="pathway">
    <text evidence="2">Protein modification; protein glycosylation.</text>
</comment>
<dbReference type="PANTHER" id="PTHR10859">
    <property type="entry name" value="GLYCOSYL TRANSFERASE"/>
    <property type="match status" value="1"/>
</dbReference>
<comment type="similarity">
    <text evidence="3">Belongs to the glycosyltransferase 2 family.</text>
</comment>
<reference evidence="14 15" key="1">
    <citation type="journal article" date="2015" name="Nature">
        <title>rRNA introns, odd ribosomes, and small enigmatic genomes across a large radiation of phyla.</title>
        <authorList>
            <person name="Brown C.T."/>
            <person name="Hug L.A."/>
            <person name="Thomas B.C."/>
            <person name="Sharon I."/>
            <person name="Castelle C.J."/>
            <person name="Singh A."/>
            <person name="Wilkins M.J."/>
            <person name="Williams K.H."/>
            <person name="Banfield J.F."/>
        </authorList>
    </citation>
    <scope>NUCLEOTIDE SEQUENCE [LARGE SCALE GENOMIC DNA]</scope>
</reference>
<evidence type="ECO:0000256" key="7">
    <source>
        <dbReference type="ARBA" id="ARBA00022692"/>
    </source>
</evidence>
<evidence type="ECO:0000256" key="4">
    <source>
        <dbReference type="ARBA" id="ARBA00012583"/>
    </source>
</evidence>
<evidence type="ECO:0000256" key="10">
    <source>
        <dbReference type="ARBA" id="ARBA00022989"/>
    </source>
</evidence>
<keyword evidence="6 14" id="KW-0808">Transferase</keyword>
<protein>
    <recommendedName>
        <fullName evidence="4">dolichyl-phosphate beta-glucosyltransferase</fullName>
        <ecNumber evidence="4">2.4.1.117</ecNumber>
    </recommendedName>
</protein>
<evidence type="ECO:0000313" key="15">
    <source>
        <dbReference type="Proteomes" id="UP000034785"/>
    </source>
</evidence>
<keyword evidence="10" id="KW-1133">Transmembrane helix</keyword>
<comment type="subcellular location">
    <subcellularLocation>
        <location evidence="1">Endoplasmic reticulum membrane</location>
        <topology evidence="1">Single-pass membrane protein</topology>
    </subcellularLocation>
</comment>
<evidence type="ECO:0000256" key="8">
    <source>
        <dbReference type="ARBA" id="ARBA00022824"/>
    </source>
</evidence>
<evidence type="ECO:0000256" key="6">
    <source>
        <dbReference type="ARBA" id="ARBA00022679"/>
    </source>
</evidence>
<dbReference type="EMBL" id="LCEJ01000002">
    <property type="protein sequence ID" value="KKS71282.1"/>
    <property type="molecule type" value="Genomic_DNA"/>
</dbReference>
<dbReference type="InterPro" id="IPR029044">
    <property type="entry name" value="Nucleotide-diphossugar_trans"/>
</dbReference>
<dbReference type="GO" id="GO:0004581">
    <property type="term" value="F:dolichyl-phosphate beta-glucosyltransferase activity"/>
    <property type="evidence" value="ECO:0007669"/>
    <property type="project" value="UniProtKB-EC"/>
</dbReference>
<keyword evidence="11" id="KW-0472">Membrane</keyword>
<evidence type="ECO:0000259" key="13">
    <source>
        <dbReference type="Pfam" id="PF00535"/>
    </source>
</evidence>
<dbReference type="Pfam" id="PF00535">
    <property type="entry name" value="Glycos_transf_2"/>
    <property type="match status" value="1"/>
</dbReference>
<dbReference type="InterPro" id="IPR001173">
    <property type="entry name" value="Glyco_trans_2-like"/>
</dbReference>
<comment type="catalytic activity">
    <reaction evidence="12">
        <text>a di-trans,poly-cis-dolichyl phosphate + UDP-alpha-D-glucose = a di-trans,poly-cis-dolichyl beta-D-glucosyl phosphate + UDP</text>
        <dbReference type="Rhea" id="RHEA:15401"/>
        <dbReference type="Rhea" id="RHEA-COMP:19498"/>
        <dbReference type="Rhea" id="RHEA-COMP:19502"/>
        <dbReference type="ChEBI" id="CHEBI:57525"/>
        <dbReference type="ChEBI" id="CHEBI:57683"/>
        <dbReference type="ChEBI" id="CHEBI:58223"/>
        <dbReference type="ChEBI" id="CHEBI:58885"/>
        <dbReference type="EC" id="2.4.1.117"/>
    </reaction>
    <physiologicalReaction direction="left-to-right" evidence="12">
        <dbReference type="Rhea" id="RHEA:15402"/>
    </physiologicalReaction>
</comment>
<evidence type="ECO:0000256" key="2">
    <source>
        <dbReference type="ARBA" id="ARBA00004922"/>
    </source>
</evidence>
<dbReference type="AlphaFoldDB" id="A0A0G1BDA6"/>
<sequence length="248" mass="27559">MNEVKLSVIIPAFNESKNIEGGALGEVYNYLKDQSYTWEVVVVDDGSSDDTAKKVREQIKDKEGFRLLENSHGGKAITVMTGMLSARGEVAVFTDMDQATPIAEIEKFFPKFDEGFDIVIGSRKGRKGAPVVRKLMGWGFSMLRGLILGLPFADTQCGFKAFNRKAIRAVFPALLTNWQKVKVSGAAVNAGFDVETLYLARKKDLKIAEVLVNWRHVGTERVQAINDSLEALKDMTRIKFSDLKGRYG</sequence>
<name>A0A0G1BDA6_9BACT</name>
<evidence type="ECO:0000256" key="3">
    <source>
        <dbReference type="ARBA" id="ARBA00006739"/>
    </source>
</evidence>
<proteinExistence type="inferred from homology"/>
<dbReference type="Gene3D" id="3.90.550.10">
    <property type="entry name" value="Spore Coat Polysaccharide Biosynthesis Protein SpsA, Chain A"/>
    <property type="match status" value="1"/>
</dbReference>
<evidence type="ECO:0000256" key="11">
    <source>
        <dbReference type="ARBA" id="ARBA00023136"/>
    </source>
</evidence>
<evidence type="ECO:0000256" key="12">
    <source>
        <dbReference type="ARBA" id="ARBA00045097"/>
    </source>
</evidence>
<feature type="domain" description="Glycosyltransferase 2-like" evidence="13">
    <location>
        <begin position="7"/>
        <end position="171"/>
    </location>
</feature>
<keyword evidence="5" id="KW-0328">Glycosyltransferase</keyword>
<dbReference type="SUPFAM" id="SSF53448">
    <property type="entry name" value="Nucleotide-diphospho-sugar transferases"/>
    <property type="match status" value="1"/>
</dbReference>
<dbReference type="EC" id="2.4.1.117" evidence="4"/>
<keyword evidence="8" id="KW-0256">Endoplasmic reticulum</keyword>
<dbReference type="GO" id="GO:0006487">
    <property type="term" value="P:protein N-linked glycosylation"/>
    <property type="evidence" value="ECO:0007669"/>
    <property type="project" value="TreeGrafter"/>
</dbReference>
<keyword evidence="9" id="KW-0735">Signal-anchor</keyword>
<comment type="caution">
    <text evidence="14">The sequence shown here is derived from an EMBL/GenBank/DDBJ whole genome shotgun (WGS) entry which is preliminary data.</text>
</comment>
<evidence type="ECO:0000256" key="9">
    <source>
        <dbReference type="ARBA" id="ARBA00022968"/>
    </source>
</evidence>
<organism evidence="14 15">
    <name type="scientific">Candidatus Daviesbacteria bacterium GW2011_GWA2_42_7</name>
    <dbReference type="NCBI Taxonomy" id="1618425"/>
    <lineage>
        <taxon>Bacteria</taxon>
        <taxon>Candidatus Daviesiibacteriota</taxon>
    </lineage>
</organism>
<evidence type="ECO:0000256" key="5">
    <source>
        <dbReference type="ARBA" id="ARBA00022676"/>
    </source>
</evidence>
<evidence type="ECO:0000313" key="14">
    <source>
        <dbReference type="EMBL" id="KKS71282.1"/>
    </source>
</evidence>